<proteinExistence type="predicted"/>
<sequence>MFLQGLGSLPKWPVSAHSEHVFFNLVSRKSDPETVTLLLYIRNSPRLHRSDLFLILHIRSSSAGNTPFPFLPRLQIPSPLFLSPRRVSSGFSSPGEHVRVASRLAGELGRDAGQVAQRARLCCRSARWRARSYHGSARRASTANSPWTIPNPVPSHNHGYSSEVSVTQSLGPWIRHQCSV</sequence>
<organism evidence="1 2">
    <name type="scientific">Brassica cretica</name>
    <name type="common">Mustard</name>
    <dbReference type="NCBI Taxonomy" id="69181"/>
    <lineage>
        <taxon>Eukaryota</taxon>
        <taxon>Viridiplantae</taxon>
        <taxon>Streptophyta</taxon>
        <taxon>Embryophyta</taxon>
        <taxon>Tracheophyta</taxon>
        <taxon>Spermatophyta</taxon>
        <taxon>Magnoliopsida</taxon>
        <taxon>eudicotyledons</taxon>
        <taxon>Gunneridae</taxon>
        <taxon>Pentapetalae</taxon>
        <taxon>rosids</taxon>
        <taxon>malvids</taxon>
        <taxon>Brassicales</taxon>
        <taxon>Brassicaceae</taxon>
        <taxon>Brassiceae</taxon>
        <taxon>Brassica</taxon>
    </lineage>
</organism>
<evidence type="ECO:0000313" key="1">
    <source>
        <dbReference type="EMBL" id="KAF3524046.1"/>
    </source>
</evidence>
<gene>
    <name evidence="1" type="ORF">F2Q69_00049510</name>
</gene>
<name>A0A8S9PZW4_BRACR</name>
<dbReference type="AlphaFoldDB" id="A0A8S9PZW4"/>
<accession>A0A8S9PZW4</accession>
<protein>
    <submittedName>
        <fullName evidence="1">Uncharacterized protein</fullName>
    </submittedName>
</protein>
<comment type="caution">
    <text evidence="1">The sequence shown here is derived from an EMBL/GenBank/DDBJ whole genome shotgun (WGS) entry which is preliminary data.</text>
</comment>
<dbReference type="EMBL" id="QGKX02001347">
    <property type="protein sequence ID" value="KAF3524046.1"/>
    <property type="molecule type" value="Genomic_DNA"/>
</dbReference>
<evidence type="ECO:0000313" key="2">
    <source>
        <dbReference type="Proteomes" id="UP000712600"/>
    </source>
</evidence>
<dbReference type="Proteomes" id="UP000712600">
    <property type="component" value="Unassembled WGS sequence"/>
</dbReference>
<reference evidence="1" key="1">
    <citation type="submission" date="2019-12" db="EMBL/GenBank/DDBJ databases">
        <title>Genome sequencing and annotation of Brassica cretica.</title>
        <authorList>
            <person name="Studholme D.J."/>
            <person name="Sarris P."/>
        </authorList>
    </citation>
    <scope>NUCLEOTIDE SEQUENCE</scope>
    <source>
        <strain evidence="1">PFS-109/04</strain>
        <tissue evidence="1">Leaf</tissue>
    </source>
</reference>